<evidence type="ECO:0000256" key="1">
    <source>
        <dbReference type="ARBA" id="ARBA00023015"/>
    </source>
</evidence>
<protein>
    <submittedName>
        <fullName evidence="5">AraC family transcriptional regulator</fullName>
    </submittedName>
</protein>
<dbReference type="RefSeq" id="WP_134757212.1">
    <property type="nucleotide sequence ID" value="NZ_CP038150.1"/>
</dbReference>
<evidence type="ECO:0000256" key="2">
    <source>
        <dbReference type="ARBA" id="ARBA00023125"/>
    </source>
</evidence>
<dbReference type="Gene3D" id="1.10.10.60">
    <property type="entry name" value="Homeodomain-like"/>
    <property type="match status" value="2"/>
</dbReference>
<dbReference type="SUPFAM" id="SSF46689">
    <property type="entry name" value="Homeodomain-like"/>
    <property type="match status" value="2"/>
</dbReference>
<evidence type="ECO:0000313" key="6">
    <source>
        <dbReference type="Proteomes" id="UP000295727"/>
    </source>
</evidence>
<keyword evidence="6" id="KW-1185">Reference proteome</keyword>
<gene>
    <name evidence="5" type="ORF">E1956_33320</name>
</gene>
<dbReference type="GO" id="GO:0003700">
    <property type="term" value="F:DNA-binding transcription factor activity"/>
    <property type="evidence" value="ECO:0007669"/>
    <property type="project" value="InterPro"/>
</dbReference>
<keyword evidence="2" id="KW-0238">DNA-binding</keyword>
<sequence>MTSPVSTPRPATMKKDSLGCPSNLLRKDLQVESGDITFYRKCMDQPELERIAMPACERGFLVGVSLNSGHRRKIFRGAQSIDRRFHDHSIYIRDFSEDYRADLYGNFDFLLVELPHTFLTRLADEHNVPAVRGLICRTEQEDAVLGHLAGALAASIEAPGSLDTLLIEQLGLAIGTHLARRYGDLRPADERIKGALSAASVTRAKDMLLDRARESLSIADVARECNLSRGYFIRAFAKATGSTPHQWLLEKRTEQARQLVETTDMTLSAIAQSCGFADQSHLSRVFLKLVGAPPGAWRRRPAG</sequence>
<dbReference type="PROSITE" id="PS01124">
    <property type="entry name" value="HTH_ARAC_FAMILY_2"/>
    <property type="match status" value="1"/>
</dbReference>
<dbReference type="OrthoDB" id="9809338at2"/>
<dbReference type="InterPro" id="IPR050204">
    <property type="entry name" value="AraC_XylS_family_regulators"/>
</dbReference>
<dbReference type="KEGG" id="ppai:E1956_33320"/>
<reference evidence="5 6" key="1">
    <citation type="submission" date="2019-03" db="EMBL/GenBank/DDBJ databases">
        <title>Paraburkholderia sp. 7MH5, isolated from subtropical forest soil.</title>
        <authorList>
            <person name="Gao Z.-H."/>
            <person name="Qiu L.-H."/>
        </authorList>
    </citation>
    <scope>NUCLEOTIDE SEQUENCE [LARGE SCALE GENOMIC DNA]</scope>
    <source>
        <strain evidence="5 6">7MH5</strain>
    </source>
</reference>
<evidence type="ECO:0000259" key="4">
    <source>
        <dbReference type="PROSITE" id="PS01124"/>
    </source>
</evidence>
<proteinExistence type="predicted"/>
<dbReference type="EMBL" id="CP038150">
    <property type="protein sequence ID" value="QBR02004.1"/>
    <property type="molecule type" value="Genomic_DNA"/>
</dbReference>
<keyword evidence="3" id="KW-0804">Transcription</keyword>
<accession>A0A4P7D5V5</accession>
<evidence type="ECO:0000313" key="5">
    <source>
        <dbReference type="EMBL" id="QBR02004.1"/>
    </source>
</evidence>
<evidence type="ECO:0000256" key="3">
    <source>
        <dbReference type="ARBA" id="ARBA00023163"/>
    </source>
</evidence>
<feature type="domain" description="HTH araC/xylS-type" evidence="4">
    <location>
        <begin position="202"/>
        <end position="300"/>
    </location>
</feature>
<dbReference type="PANTHER" id="PTHR46796:SF14">
    <property type="entry name" value="TRANSCRIPTIONAL REGULATORY PROTEIN"/>
    <property type="match status" value="1"/>
</dbReference>
<dbReference type="SMART" id="SM00342">
    <property type="entry name" value="HTH_ARAC"/>
    <property type="match status" value="1"/>
</dbReference>
<dbReference type="Proteomes" id="UP000295727">
    <property type="component" value="Chromosome 3"/>
</dbReference>
<dbReference type="AlphaFoldDB" id="A0A4P7D5V5"/>
<name>A0A4P7D5V5_9BURK</name>
<dbReference type="PANTHER" id="PTHR46796">
    <property type="entry name" value="HTH-TYPE TRANSCRIPTIONAL ACTIVATOR RHAS-RELATED"/>
    <property type="match status" value="1"/>
</dbReference>
<dbReference type="InterPro" id="IPR018060">
    <property type="entry name" value="HTH_AraC"/>
</dbReference>
<keyword evidence="1" id="KW-0805">Transcription regulation</keyword>
<dbReference type="InterPro" id="IPR009057">
    <property type="entry name" value="Homeodomain-like_sf"/>
</dbReference>
<organism evidence="5 6">
    <name type="scientific">Paraburkholderia pallida</name>
    <dbReference type="NCBI Taxonomy" id="2547399"/>
    <lineage>
        <taxon>Bacteria</taxon>
        <taxon>Pseudomonadati</taxon>
        <taxon>Pseudomonadota</taxon>
        <taxon>Betaproteobacteria</taxon>
        <taxon>Burkholderiales</taxon>
        <taxon>Burkholderiaceae</taxon>
        <taxon>Paraburkholderia</taxon>
    </lineage>
</organism>
<dbReference type="GO" id="GO:0043565">
    <property type="term" value="F:sequence-specific DNA binding"/>
    <property type="evidence" value="ECO:0007669"/>
    <property type="project" value="InterPro"/>
</dbReference>
<dbReference type="Pfam" id="PF12833">
    <property type="entry name" value="HTH_18"/>
    <property type="match status" value="1"/>
</dbReference>